<gene>
    <name evidence="1" type="ORF">M9H77_36570</name>
</gene>
<protein>
    <submittedName>
        <fullName evidence="1">Uncharacterized protein</fullName>
    </submittedName>
</protein>
<evidence type="ECO:0000313" key="1">
    <source>
        <dbReference type="EMBL" id="KAI5650565.1"/>
    </source>
</evidence>
<accession>A0ACB9ZT18</accession>
<reference evidence="2" key="1">
    <citation type="journal article" date="2023" name="Nat. Plants">
        <title>Single-cell RNA sequencing provides a high-resolution roadmap for understanding the multicellular compartmentation of specialized metabolism.</title>
        <authorList>
            <person name="Sun S."/>
            <person name="Shen X."/>
            <person name="Li Y."/>
            <person name="Li Y."/>
            <person name="Wang S."/>
            <person name="Li R."/>
            <person name="Zhang H."/>
            <person name="Shen G."/>
            <person name="Guo B."/>
            <person name="Wei J."/>
            <person name="Xu J."/>
            <person name="St-Pierre B."/>
            <person name="Chen S."/>
            <person name="Sun C."/>
        </authorList>
    </citation>
    <scope>NUCLEOTIDE SEQUENCE [LARGE SCALE GENOMIC DNA]</scope>
</reference>
<keyword evidence="2" id="KW-1185">Reference proteome</keyword>
<comment type="caution">
    <text evidence="1">The sequence shown here is derived from an EMBL/GenBank/DDBJ whole genome shotgun (WGS) entry which is preliminary data.</text>
</comment>
<organism evidence="1 2">
    <name type="scientific">Catharanthus roseus</name>
    <name type="common">Madagascar periwinkle</name>
    <name type="synonym">Vinca rosea</name>
    <dbReference type="NCBI Taxonomy" id="4058"/>
    <lineage>
        <taxon>Eukaryota</taxon>
        <taxon>Viridiplantae</taxon>
        <taxon>Streptophyta</taxon>
        <taxon>Embryophyta</taxon>
        <taxon>Tracheophyta</taxon>
        <taxon>Spermatophyta</taxon>
        <taxon>Magnoliopsida</taxon>
        <taxon>eudicotyledons</taxon>
        <taxon>Gunneridae</taxon>
        <taxon>Pentapetalae</taxon>
        <taxon>asterids</taxon>
        <taxon>lamiids</taxon>
        <taxon>Gentianales</taxon>
        <taxon>Apocynaceae</taxon>
        <taxon>Rauvolfioideae</taxon>
        <taxon>Vinceae</taxon>
        <taxon>Catharanthinae</taxon>
        <taxon>Catharanthus</taxon>
    </lineage>
</organism>
<proteinExistence type="predicted"/>
<dbReference type="Proteomes" id="UP001060085">
    <property type="component" value="Linkage Group LG08"/>
</dbReference>
<name>A0ACB9ZT18_CATRO</name>
<sequence>MQDFIGSVRRSLVFKPLGVGGGDSADNNGSISSGFNGFVEKIGSSIRKSRIGIFSKQQVPALPPIAKSEAVKAKKDDKPPIRWRKGELIGCGAFGRVYMGMNLDSGELLAVKEVSIAANSASKERTQVHIRELEEEVNLLKNLSHTNIVRYLGTAREDESLNILLEFVPGGSISSLLGKFGSFPESVIRMYTKQLLLGLEYLHKNGIMHRDIKGANILVDNKGCIKLADFGASKKVVELATMTGAKSMKGTPYWMAPEVILQTGHSFSADIWSVGCTVIEMATGKPPWSQQYQEVAALFHIGTTKSHPPIPEHLSREAKDFLLRCLQKEPNLRPTPSDLLQHPFVTGETEGTTLDFRSSNMDNAGSRMTSTRVDLKKSTNFDTWMPSNGLKDACDMAGVRCSTIYPEKFSGNGSTWKSRNCDDDMCQIDDKDDLMFKSSVKFGSVLHSTDCNKSFNPMCEPDDEWPCKFDESPELNRNNACLFSAQAIENPSESIGISGKDDGGFTFPTGQGLMDDDDEVTENKIRAFLDEKAVELKKLQTPLYEQFYNSLNTTSSMSTVDAGNKENVSDNMNLPPKSRSPNRVLSRRLSAAVEINHTSSPVSRSKRVSNIGGLNHQDSEETRSSQLRELKELLFHTQQEPPSPSTSFSERQRKWKEELAQELDRKREIMRQAGIVKTSSPKDRIIHRYKDQSGYASPRK</sequence>
<dbReference type="EMBL" id="CM044708">
    <property type="protein sequence ID" value="KAI5650565.1"/>
    <property type="molecule type" value="Genomic_DNA"/>
</dbReference>
<evidence type="ECO:0000313" key="2">
    <source>
        <dbReference type="Proteomes" id="UP001060085"/>
    </source>
</evidence>